<name>A0A4C1VGT5_EUMVA</name>
<dbReference type="Proteomes" id="UP000299102">
    <property type="component" value="Unassembled WGS sequence"/>
</dbReference>
<protein>
    <submittedName>
        <fullName evidence="2">Uncharacterized protein</fullName>
    </submittedName>
</protein>
<feature type="compositionally biased region" description="Basic and acidic residues" evidence="1">
    <location>
        <begin position="1"/>
        <end position="21"/>
    </location>
</feature>
<dbReference type="AlphaFoldDB" id="A0A4C1VGT5"/>
<feature type="region of interest" description="Disordered" evidence="1">
    <location>
        <begin position="1"/>
        <end position="60"/>
    </location>
</feature>
<keyword evidence="3" id="KW-1185">Reference proteome</keyword>
<evidence type="ECO:0000313" key="2">
    <source>
        <dbReference type="EMBL" id="GBP38328.1"/>
    </source>
</evidence>
<comment type="caution">
    <text evidence="2">The sequence shown here is derived from an EMBL/GenBank/DDBJ whole genome shotgun (WGS) entry which is preliminary data.</text>
</comment>
<feature type="compositionally biased region" description="Low complexity" evidence="1">
    <location>
        <begin position="47"/>
        <end position="57"/>
    </location>
</feature>
<evidence type="ECO:0000256" key="1">
    <source>
        <dbReference type="SAM" id="MobiDB-lite"/>
    </source>
</evidence>
<organism evidence="2 3">
    <name type="scientific">Eumeta variegata</name>
    <name type="common">Bagworm moth</name>
    <name type="synonym">Eumeta japonica</name>
    <dbReference type="NCBI Taxonomy" id="151549"/>
    <lineage>
        <taxon>Eukaryota</taxon>
        <taxon>Metazoa</taxon>
        <taxon>Ecdysozoa</taxon>
        <taxon>Arthropoda</taxon>
        <taxon>Hexapoda</taxon>
        <taxon>Insecta</taxon>
        <taxon>Pterygota</taxon>
        <taxon>Neoptera</taxon>
        <taxon>Endopterygota</taxon>
        <taxon>Lepidoptera</taxon>
        <taxon>Glossata</taxon>
        <taxon>Ditrysia</taxon>
        <taxon>Tineoidea</taxon>
        <taxon>Psychidae</taxon>
        <taxon>Oiketicinae</taxon>
        <taxon>Eumeta</taxon>
    </lineage>
</organism>
<gene>
    <name evidence="2" type="ORF">EVAR_36280_1</name>
</gene>
<evidence type="ECO:0000313" key="3">
    <source>
        <dbReference type="Proteomes" id="UP000299102"/>
    </source>
</evidence>
<sequence length="181" mass="20453">MAHNRRENNKLAGKMSDDHCHFNASTADDSGPARPTSAAARRRPPADRATSAAPSTTMARSTIESREYAVRMDLLATCARDCRTSALLTYGRVHCARADAMGFLVVNYANLWYNRPGIFFTFVLRMRTPIPIKFRSRISTFLHRLQPPWTYTVTQSSIRSVVFQALQANQLPSCSRETRRK</sequence>
<reference evidence="2 3" key="1">
    <citation type="journal article" date="2019" name="Commun. Biol.">
        <title>The bagworm genome reveals a unique fibroin gene that provides high tensile strength.</title>
        <authorList>
            <person name="Kono N."/>
            <person name="Nakamura H."/>
            <person name="Ohtoshi R."/>
            <person name="Tomita M."/>
            <person name="Numata K."/>
            <person name="Arakawa K."/>
        </authorList>
    </citation>
    <scope>NUCLEOTIDE SEQUENCE [LARGE SCALE GENOMIC DNA]</scope>
</reference>
<accession>A0A4C1VGT5</accession>
<proteinExistence type="predicted"/>
<dbReference type="EMBL" id="BGZK01000347">
    <property type="protein sequence ID" value="GBP38328.1"/>
    <property type="molecule type" value="Genomic_DNA"/>
</dbReference>